<dbReference type="RefSeq" id="WP_244017274.1">
    <property type="nucleotide sequence ID" value="NZ_JALHLF010000009.1"/>
</dbReference>
<gene>
    <name evidence="1" type="ORF">MTR62_04205</name>
</gene>
<accession>A0ABT0BA40</accession>
<proteinExistence type="predicted"/>
<dbReference type="EMBL" id="JALHLF010000009">
    <property type="protein sequence ID" value="MCJ2181907.1"/>
    <property type="molecule type" value="Genomic_DNA"/>
</dbReference>
<keyword evidence="2" id="KW-1185">Reference proteome</keyword>
<reference evidence="1" key="1">
    <citation type="submission" date="2022-03" db="EMBL/GenBank/DDBJ databases">
        <title>Identification of a novel bacterium isolated from mangrove sediments.</title>
        <authorList>
            <person name="Pan X."/>
        </authorList>
    </citation>
    <scope>NUCLEOTIDE SEQUENCE</scope>
    <source>
        <strain evidence="1">B1949</strain>
    </source>
</reference>
<comment type="caution">
    <text evidence="1">The sequence shown here is derived from an EMBL/GenBank/DDBJ whole genome shotgun (WGS) entry which is preliminary data.</text>
</comment>
<evidence type="ECO:0000313" key="1">
    <source>
        <dbReference type="EMBL" id="MCJ2181907.1"/>
    </source>
</evidence>
<dbReference type="Proteomes" id="UP001162881">
    <property type="component" value="Unassembled WGS sequence"/>
</dbReference>
<protein>
    <submittedName>
        <fullName evidence="1">Uncharacterized protein</fullName>
    </submittedName>
</protein>
<evidence type="ECO:0000313" key="2">
    <source>
        <dbReference type="Proteomes" id="UP001162881"/>
    </source>
</evidence>
<sequence>MVAVALAAIGLEMDRQTRIDGRFAHQVPAAFRGQALESLAREAYANGDTAHGLAYSRELVLRRPVSADGLSLLTQGSLQAGQDDQALSALILAARRGWRDTYTQVLFASSALQAGDLTAGAQRVVALWRQGKTLPEKEALTKVLLQQDGGAQALNSVLVKSDTWATSFFIWAKDAGIPDAAIDRVSRRLADLHVEIYCENLSMPMKAMALQGRSDLADALWSRHCSNGLRQKRDDFAFNVPDASGPYDWSYPQNMSMRVHVTGASDALVVAYNNSDFIQLVIARRIAVLPSGTHTLRLYGSFSPSRMSLRIRCHDRDGQLSELLKEPFANSALTFEIPASCLAQEIELISAHGEGTLKKLTVDRSTVH</sequence>
<name>A0ABT0BA40_9SPHN</name>
<organism evidence="1 2">
    <name type="scientific">Novosphingobium organovorum</name>
    <dbReference type="NCBI Taxonomy" id="2930092"/>
    <lineage>
        <taxon>Bacteria</taxon>
        <taxon>Pseudomonadati</taxon>
        <taxon>Pseudomonadota</taxon>
        <taxon>Alphaproteobacteria</taxon>
        <taxon>Sphingomonadales</taxon>
        <taxon>Sphingomonadaceae</taxon>
        <taxon>Novosphingobium</taxon>
    </lineage>
</organism>